<dbReference type="Pfam" id="PF02082">
    <property type="entry name" value="Rrf2"/>
    <property type="match status" value="1"/>
</dbReference>
<proteinExistence type="predicted"/>
<sequence length="159" mass="17134">MIRINRETDYGIGVLTLMARAPEQRYNAARLAEERGLPQPMVSKILKHLARAGLLVSYRGAKGGYGLARSPEAISVAEIIGVLEGPIALTDCVEDGPDACQYGSHCNVSAVWNRINGVVQDALSRISLAEMSAADSNGAEIDSNVHPLEFTGVRHVREH</sequence>
<dbReference type="Proteomes" id="UP000245474">
    <property type="component" value="Unassembled WGS sequence"/>
</dbReference>
<dbReference type="InterPro" id="IPR014290">
    <property type="entry name" value="SUF_FeS_clus_asmbl_reg"/>
</dbReference>
<gene>
    <name evidence="1" type="ORF">DEM34_04850</name>
</gene>
<dbReference type="PANTHER" id="PTHR33221:SF2">
    <property type="entry name" value="TRANSCRIPTIONAL REGULATOR"/>
    <property type="match status" value="1"/>
</dbReference>
<dbReference type="AlphaFoldDB" id="A0A2U2N6P7"/>
<dbReference type="InterPro" id="IPR036388">
    <property type="entry name" value="WH-like_DNA-bd_sf"/>
</dbReference>
<comment type="caution">
    <text evidence="1">The sequence shown here is derived from an EMBL/GenBank/DDBJ whole genome shotgun (WGS) entry which is preliminary data.</text>
</comment>
<accession>A0A2U2N6P7</accession>
<name>A0A2U2N6P7_9GAMM</name>
<dbReference type="InterPro" id="IPR000944">
    <property type="entry name" value="Tscrpt_reg_Rrf2"/>
</dbReference>
<dbReference type="OrthoDB" id="9808360at2"/>
<evidence type="ECO:0000313" key="1">
    <source>
        <dbReference type="EMBL" id="PWG64659.1"/>
    </source>
</evidence>
<dbReference type="InterPro" id="IPR030489">
    <property type="entry name" value="TR_Rrf2-type_CS"/>
</dbReference>
<dbReference type="GO" id="GO:0003700">
    <property type="term" value="F:DNA-binding transcription factor activity"/>
    <property type="evidence" value="ECO:0007669"/>
    <property type="project" value="TreeGrafter"/>
</dbReference>
<organism evidence="1 2">
    <name type="scientific">Sediminicurvatus halobius</name>
    <dbReference type="NCBI Taxonomy" id="2182432"/>
    <lineage>
        <taxon>Bacteria</taxon>
        <taxon>Pseudomonadati</taxon>
        <taxon>Pseudomonadota</taxon>
        <taxon>Gammaproteobacteria</taxon>
        <taxon>Chromatiales</taxon>
        <taxon>Ectothiorhodospiraceae</taxon>
        <taxon>Sediminicurvatus</taxon>
    </lineage>
</organism>
<reference evidence="1 2" key="1">
    <citation type="submission" date="2018-05" db="EMBL/GenBank/DDBJ databases">
        <title>Spiribacter halobius sp. nov., a moderately halophilic bacterium isolated from marine solar saltern.</title>
        <authorList>
            <person name="Zheng W.-S."/>
            <person name="Lu D.-C."/>
            <person name="Du Z.-J."/>
        </authorList>
    </citation>
    <scope>NUCLEOTIDE SEQUENCE [LARGE SCALE GENOMIC DNA]</scope>
    <source>
        <strain evidence="1 2">E85</strain>
    </source>
</reference>
<dbReference type="Gene3D" id="1.10.10.10">
    <property type="entry name" value="Winged helix-like DNA-binding domain superfamily/Winged helix DNA-binding domain"/>
    <property type="match status" value="1"/>
</dbReference>
<dbReference type="SUPFAM" id="SSF46785">
    <property type="entry name" value="Winged helix' DNA-binding domain"/>
    <property type="match status" value="1"/>
</dbReference>
<dbReference type="NCBIfam" id="TIGR00738">
    <property type="entry name" value="rrf2_super"/>
    <property type="match status" value="1"/>
</dbReference>
<protein>
    <submittedName>
        <fullName evidence="1">SUF system Fe-S cluster assembly regulator</fullName>
    </submittedName>
</protein>
<dbReference type="PROSITE" id="PS51197">
    <property type="entry name" value="HTH_RRF2_2"/>
    <property type="match status" value="1"/>
</dbReference>
<dbReference type="PANTHER" id="PTHR33221">
    <property type="entry name" value="WINGED HELIX-TURN-HELIX TRANSCRIPTIONAL REGULATOR, RRF2 FAMILY"/>
    <property type="match status" value="1"/>
</dbReference>
<dbReference type="GO" id="GO:0005829">
    <property type="term" value="C:cytosol"/>
    <property type="evidence" value="ECO:0007669"/>
    <property type="project" value="TreeGrafter"/>
</dbReference>
<keyword evidence="2" id="KW-1185">Reference proteome</keyword>
<dbReference type="EMBL" id="QFFI01000005">
    <property type="protein sequence ID" value="PWG64659.1"/>
    <property type="molecule type" value="Genomic_DNA"/>
</dbReference>
<evidence type="ECO:0000313" key="2">
    <source>
        <dbReference type="Proteomes" id="UP000245474"/>
    </source>
</evidence>
<dbReference type="InterPro" id="IPR036390">
    <property type="entry name" value="WH_DNA-bd_sf"/>
</dbReference>
<dbReference type="RefSeq" id="WP_109676828.1">
    <property type="nucleotide sequence ID" value="NZ_CP086615.1"/>
</dbReference>
<dbReference type="NCBIfam" id="TIGR02944">
    <property type="entry name" value="suf_reg_Xantho"/>
    <property type="match status" value="1"/>
</dbReference>
<dbReference type="PROSITE" id="PS01332">
    <property type="entry name" value="HTH_RRF2_1"/>
    <property type="match status" value="1"/>
</dbReference>